<dbReference type="KEGG" id="pta:HPL003_23860"/>
<dbReference type="eggNOG" id="ENOG5030WCB">
    <property type="taxonomic scope" value="Bacteria"/>
</dbReference>
<organism evidence="1 2">
    <name type="scientific">Paenibacillus terrae (strain HPL-003)</name>
    <dbReference type="NCBI Taxonomy" id="985665"/>
    <lineage>
        <taxon>Bacteria</taxon>
        <taxon>Bacillati</taxon>
        <taxon>Bacillota</taxon>
        <taxon>Bacilli</taxon>
        <taxon>Bacillales</taxon>
        <taxon>Paenibacillaceae</taxon>
        <taxon>Paenibacillus</taxon>
    </lineage>
</organism>
<dbReference type="EMBL" id="CP003107">
    <property type="protein sequence ID" value="AET61490.1"/>
    <property type="molecule type" value="Genomic_DNA"/>
</dbReference>
<dbReference type="STRING" id="985665.HPL003_23860"/>
<sequence length="126" mass="14971">MKEFIFEIYFGATKYGALKVYITVESKEIKKQCGTGACFHSELIALTKRYTENTDYHVSAETEREWVIQEIIEDITTFALPFFKRFEDVETLAEQVHKSGFLAHRKRFNKFNPLTKRFVDFYYRGE</sequence>
<dbReference type="Proteomes" id="UP000005876">
    <property type="component" value="Chromosome"/>
</dbReference>
<accession>G7VSK0</accession>
<evidence type="ECO:0000313" key="1">
    <source>
        <dbReference type="EMBL" id="AET61490.1"/>
    </source>
</evidence>
<proteinExistence type="predicted"/>
<evidence type="ECO:0000313" key="2">
    <source>
        <dbReference type="Proteomes" id="UP000005876"/>
    </source>
</evidence>
<dbReference type="RefSeq" id="WP_014282182.1">
    <property type="nucleotide sequence ID" value="NC_016641.1"/>
</dbReference>
<reference evidence="1 2" key="3">
    <citation type="journal article" date="2012" name="J. Bacteriol.">
        <title>Genome Sequence of Paenibacillus terrae HPL-003, a Xylanase-Producing Bacterium Isolated from Soil Found in Forest Residue.</title>
        <authorList>
            <person name="Shin S.H."/>
            <person name="Kim S."/>
            <person name="Kim J.Y."/>
            <person name="Song H.Y."/>
            <person name="Cho S.J."/>
            <person name="Kim D.R."/>
            <person name="Lee K.I."/>
            <person name="Lim H.K."/>
            <person name="Park N.J."/>
            <person name="Hwang I.T."/>
            <person name="Yang K.S."/>
        </authorList>
    </citation>
    <scope>NUCLEOTIDE SEQUENCE [LARGE SCALE GENOMIC DNA]</scope>
    <source>
        <strain evidence="1 2">HPL-003</strain>
    </source>
</reference>
<dbReference type="HOGENOM" id="CLU_124833_0_0_9"/>
<reference key="2">
    <citation type="submission" date="2011-11" db="EMBL/GenBank/DDBJ databases">
        <authorList>
            <person name="Shin S.H."/>
            <person name="Kim S."/>
            <person name="Kim J.Y."/>
        </authorList>
    </citation>
    <scope>NUCLEOTIDE SEQUENCE</scope>
    <source>
        <strain>HPL-003</strain>
    </source>
</reference>
<reference evidence="2" key="1">
    <citation type="submission" date="2011-11" db="EMBL/GenBank/DDBJ databases">
        <title>Complete sequence of Paenibacillus terrae HPL-003.</title>
        <authorList>
            <person name="Shin S.H."/>
            <person name="Kim S."/>
            <person name="Kim J.Y."/>
        </authorList>
    </citation>
    <scope>NUCLEOTIDE SEQUENCE [LARGE SCALE GENOMIC DNA]</scope>
    <source>
        <strain evidence="2">HPL-003</strain>
    </source>
</reference>
<protein>
    <submittedName>
        <fullName evidence="1">Uncharacterized protein</fullName>
    </submittedName>
</protein>
<dbReference type="AlphaFoldDB" id="G7VSK0"/>
<name>G7VSK0_PAETH</name>
<gene>
    <name evidence="1" type="ordered locus">HPL003_23860</name>
</gene>